<evidence type="ECO:0000313" key="2">
    <source>
        <dbReference type="Proteomes" id="UP000236311"/>
    </source>
</evidence>
<dbReference type="AlphaFoldDB" id="A0A2K4ZJ24"/>
<gene>
    <name evidence="1" type="ORF">AMURIS_03187</name>
</gene>
<evidence type="ECO:0000313" key="1">
    <source>
        <dbReference type="EMBL" id="SOY30460.1"/>
    </source>
</evidence>
<dbReference type="EMBL" id="OFSM01000016">
    <property type="protein sequence ID" value="SOY30460.1"/>
    <property type="molecule type" value="Genomic_DNA"/>
</dbReference>
<organism evidence="1 2">
    <name type="scientific">Acetatifactor muris</name>
    <dbReference type="NCBI Taxonomy" id="879566"/>
    <lineage>
        <taxon>Bacteria</taxon>
        <taxon>Bacillati</taxon>
        <taxon>Bacillota</taxon>
        <taxon>Clostridia</taxon>
        <taxon>Lachnospirales</taxon>
        <taxon>Lachnospiraceae</taxon>
        <taxon>Acetatifactor</taxon>
    </lineage>
</organism>
<protein>
    <submittedName>
        <fullName evidence="1">Uncharacterized protein</fullName>
    </submittedName>
</protein>
<sequence length="41" mass="4798">MNKIVKEAIRKIKELEENTPCEKHNITGDVRKLSSRLFSQI</sequence>
<accession>A0A2K4ZJ24</accession>
<reference evidence="1 2" key="1">
    <citation type="submission" date="2018-01" db="EMBL/GenBank/DDBJ databases">
        <authorList>
            <person name="Gaut B.S."/>
            <person name="Morton B.R."/>
            <person name="Clegg M.T."/>
            <person name="Duvall M.R."/>
        </authorList>
    </citation>
    <scope>NUCLEOTIDE SEQUENCE [LARGE SCALE GENOMIC DNA]</scope>
    <source>
        <strain evidence="1">GP69</strain>
    </source>
</reference>
<dbReference type="RefSeq" id="WP_257479213.1">
    <property type="nucleotide sequence ID" value="NZ_JANJZD010000001.1"/>
</dbReference>
<keyword evidence="2" id="KW-1185">Reference proteome</keyword>
<name>A0A2K4ZJ24_9FIRM</name>
<proteinExistence type="predicted"/>
<dbReference type="Proteomes" id="UP000236311">
    <property type="component" value="Unassembled WGS sequence"/>
</dbReference>